<accession>I7LIT6</accession>
<dbReference type="Proteomes" id="UP000007652">
    <property type="component" value="Unassembled WGS sequence"/>
</dbReference>
<dbReference type="SUPFAM" id="SSF74650">
    <property type="entry name" value="Galactose mutarotase-like"/>
    <property type="match status" value="1"/>
</dbReference>
<keyword evidence="4 6" id="KW-0326">Glycosidase</keyword>
<dbReference type="GO" id="GO:0046872">
    <property type="term" value="F:metal ion binding"/>
    <property type="evidence" value="ECO:0007669"/>
    <property type="project" value="UniProtKB-KW"/>
</dbReference>
<dbReference type="InterPro" id="IPR013780">
    <property type="entry name" value="Glyco_hydro_b"/>
</dbReference>
<proteinExistence type="inferred from homology"/>
<dbReference type="Gene3D" id="1.20.1270.50">
    <property type="entry name" value="Glycoside hydrolase family 38, central domain"/>
    <property type="match status" value="1"/>
</dbReference>
<dbReference type="InterPro" id="IPR015341">
    <property type="entry name" value="Glyco_hydro_38_cen"/>
</dbReference>
<dbReference type="Gene3D" id="2.60.40.1180">
    <property type="entry name" value="Golgi alpha-mannosidase II"/>
    <property type="match status" value="1"/>
</dbReference>
<protein>
    <submittedName>
        <fullName evidence="6">Alpha-mannosidase</fullName>
        <ecNumber evidence="6">3.2.1.24</ecNumber>
    </submittedName>
</protein>
<sequence length="877" mass="102519">MDKVHVVSTTHWDREWYRTFNDFRIRLCDMMDELLEILKKDNFKSFYFDGQTIPLEDYIDINPERYDELKDLVKNNKLIIGPFYVIPDEFLPSGESLIRNLLLGHDLAIKFGRKSFSGYLPDNFGHISQLPQILRGFNIDNILFFRGLDNKRCPYSEFIFESEDGSAILGIHLKLGYWNLKSFGLLGKSPKEHFLEVLNKLKPSNKSGVYLFLNGSDHLYPQGNLPELLEKVKEEVKDIEILQSSVDDYIEDVKKNIKFEALLKIKGELRDANSSQVNPSVYSTRYLIKQMNKNCEIQLEKYCEPLNALGYIFDIKYPKNLIKKAWKELIKNNAHDSICGCSSDETMKDVEHRYKHSFEISRRLTEMAMGNIADLIDMKNFEDEDMALVVFNPLNWGRRDVVEACIEFPIGKDVKDITIYDGEDEVDYEIIDIFERVKLNEFKNKSKEKQRVICFKVRFIAENIPPLGYKTYKIKPKVLREKRRYVQKSMQYIFQRFIENEFYKIEVNSDGTLNIFDKKNCNYYERMHLFQDRSDAGNEYEYSPAYRDEVVFPTLKNFTITKNSEISSTIKLEFEMEVPNGVDGFVKRNDERVTNKIVSYVTLYKGIDRIDFKTKIQNNAKDHILTVNFNSDINTEKEKTYIPFDIIERSIKIKECDLNENEIETPFKPTQLFVSVSDGRKAFTLATRGIYEYQTKKEEKLDVSLTLLRSVSYMFRDVLPNSKDGQPCTTPVVFTKDAQCIGEGIFEYSIVLHSNDCIKDDIYKRAFEYETPLMAYYSNKVTKSVLPNKFSLVEVEGEGIVLSAFKKAEFDEAIIIRLFNLTSVDQSAKIKLNFNFNRILRSNMLEEDKDELSYIKNDVTISFKPKEIVTMKIYING</sequence>
<evidence type="ECO:0000256" key="4">
    <source>
        <dbReference type="ARBA" id="ARBA00023295"/>
    </source>
</evidence>
<dbReference type="SUPFAM" id="SSF88688">
    <property type="entry name" value="Families 57/38 glycoside transferase middle domain"/>
    <property type="match status" value="1"/>
</dbReference>
<evidence type="ECO:0000313" key="7">
    <source>
        <dbReference type="Proteomes" id="UP000007652"/>
    </source>
</evidence>
<dbReference type="Pfam" id="PF09261">
    <property type="entry name" value="Alpha-mann_mid"/>
    <property type="match status" value="1"/>
</dbReference>
<gene>
    <name evidence="6" type="ORF">CAAU_1123</name>
</gene>
<keyword evidence="2" id="KW-0479">Metal-binding</keyword>
<dbReference type="OrthoDB" id="9764050at2"/>
<dbReference type="InterPro" id="IPR041147">
    <property type="entry name" value="GH38_C"/>
</dbReference>
<dbReference type="GO" id="GO:0030246">
    <property type="term" value="F:carbohydrate binding"/>
    <property type="evidence" value="ECO:0007669"/>
    <property type="project" value="InterPro"/>
</dbReference>
<dbReference type="Pfam" id="PF07748">
    <property type="entry name" value="Glyco_hydro_38C"/>
    <property type="match status" value="1"/>
</dbReference>
<evidence type="ECO:0000313" key="6">
    <source>
        <dbReference type="EMBL" id="CCJ33207.1"/>
    </source>
</evidence>
<reference evidence="6 7" key="1">
    <citation type="journal article" date="2011" name="J. Bacteriol.">
        <title>Draft genome sequence of Caloramator australicus strain RC3T, a thermoanaerobe from the Great Artesian Basin of Australia.</title>
        <authorList>
            <person name="Ogg C.D."/>
            <person name="Patel B.K.C."/>
        </authorList>
    </citation>
    <scope>NUCLEOTIDE SEQUENCE [LARGE SCALE GENOMIC DNA]</scope>
    <source>
        <strain evidence="6 7">RC3</strain>
    </source>
</reference>
<dbReference type="EC" id="3.2.1.24" evidence="6"/>
<evidence type="ECO:0000256" key="3">
    <source>
        <dbReference type="ARBA" id="ARBA00022801"/>
    </source>
</evidence>
<dbReference type="PANTHER" id="PTHR46017">
    <property type="entry name" value="ALPHA-MANNOSIDASE 2C1"/>
    <property type="match status" value="1"/>
</dbReference>
<organism evidence="6 7">
    <name type="scientific">Caloramator australicus RC3</name>
    <dbReference type="NCBI Taxonomy" id="857293"/>
    <lineage>
        <taxon>Bacteria</taxon>
        <taxon>Bacillati</taxon>
        <taxon>Bacillota</taxon>
        <taxon>Clostridia</taxon>
        <taxon>Eubacteriales</taxon>
        <taxon>Clostridiaceae</taxon>
        <taxon>Caloramator</taxon>
    </lineage>
</organism>
<dbReference type="InterPro" id="IPR011013">
    <property type="entry name" value="Gal_mutarotase_sf_dom"/>
</dbReference>
<dbReference type="InterPro" id="IPR000602">
    <property type="entry name" value="Glyco_hydro_38_N"/>
</dbReference>
<feature type="domain" description="Glycoside hydrolase family 38 central" evidence="5">
    <location>
        <begin position="281"/>
        <end position="354"/>
    </location>
</feature>
<dbReference type="Gene3D" id="2.70.98.30">
    <property type="entry name" value="Golgi alpha-mannosidase II, domain 4"/>
    <property type="match status" value="1"/>
</dbReference>
<dbReference type="Pfam" id="PF01074">
    <property type="entry name" value="Glyco_hydro_38N"/>
    <property type="match status" value="1"/>
</dbReference>
<name>I7LIT6_9CLOT</name>
<evidence type="ECO:0000256" key="1">
    <source>
        <dbReference type="ARBA" id="ARBA00009792"/>
    </source>
</evidence>
<comment type="caution">
    <text evidence="6">The sequence shown here is derived from an EMBL/GenBank/DDBJ whole genome shotgun (WGS) entry which is preliminary data.</text>
</comment>
<dbReference type="SUPFAM" id="SSF88713">
    <property type="entry name" value="Glycoside hydrolase/deacetylase"/>
    <property type="match status" value="1"/>
</dbReference>
<dbReference type="InterPro" id="IPR037094">
    <property type="entry name" value="Glyco_hydro_38_cen_sf"/>
</dbReference>
<dbReference type="RefSeq" id="WP_008908478.1">
    <property type="nucleotide sequence ID" value="NZ_CAKP01000065.1"/>
</dbReference>
<dbReference type="Gene3D" id="2.60.40.2220">
    <property type="match status" value="1"/>
</dbReference>
<dbReference type="SMART" id="SM00872">
    <property type="entry name" value="Alpha-mann_mid"/>
    <property type="match status" value="1"/>
</dbReference>
<dbReference type="InterPro" id="IPR011682">
    <property type="entry name" value="Glyco_hydro_38_C"/>
</dbReference>
<keyword evidence="7" id="KW-1185">Reference proteome</keyword>
<dbReference type="Gene3D" id="3.20.110.10">
    <property type="entry name" value="Glycoside hydrolase 38, N terminal domain"/>
    <property type="match status" value="1"/>
</dbReference>
<dbReference type="PANTHER" id="PTHR46017:SF2">
    <property type="entry name" value="MANNOSYLGLYCERATE HYDROLASE"/>
    <property type="match status" value="1"/>
</dbReference>
<dbReference type="EMBL" id="CAKP01000065">
    <property type="protein sequence ID" value="CCJ33207.1"/>
    <property type="molecule type" value="Genomic_DNA"/>
</dbReference>
<dbReference type="GO" id="GO:0004559">
    <property type="term" value="F:alpha-mannosidase activity"/>
    <property type="evidence" value="ECO:0007669"/>
    <property type="project" value="UniProtKB-EC"/>
</dbReference>
<dbReference type="AlphaFoldDB" id="I7LIT6"/>
<dbReference type="eggNOG" id="COG0383">
    <property type="taxonomic scope" value="Bacteria"/>
</dbReference>
<evidence type="ECO:0000259" key="5">
    <source>
        <dbReference type="SMART" id="SM00872"/>
    </source>
</evidence>
<keyword evidence="3 6" id="KW-0378">Hydrolase</keyword>
<dbReference type="InterPro" id="IPR011330">
    <property type="entry name" value="Glyco_hydro/deAcase_b/a-brl"/>
</dbReference>
<evidence type="ECO:0000256" key="2">
    <source>
        <dbReference type="ARBA" id="ARBA00022723"/>
    </source>
</evidence>
<dbReference type="InterPro" id="IPR027291">
    <property type="entry name" value="Glyco_hydro_38_N_sf"/>
</dbReference>
<dbReference type="InterPro" id="IPR028995">
    <property type="entry name" value="Glyco_hydro_57/38_cen_sf"/>
</dbReference>
<dbReference type="GO" id="GO:0006013">
    <property type="term" value="P:mannose metabolic process"/>
    <property type="evidence" value="ECO:0007669"/>
    <property type="project" value="InterPro"/>
</dbReference>
<dbReference type="Pfam" id="PF17677">
    <property type="entry name" value="Glyco_hydro38C2"/>
    <property type="match status" value="1"/>
</dbReference>
<dbReference type="GO" id="GO:0009313">
    <property type="term" value="P:oligosaccharide catabolic process"/>
    <property type="evidence" value="ECO:0007669"/>
    <property type="project" value="TreeGrafter"/>
</dbReference>
<dbReference type="STRING" id="857293.CAAU_1123"/>
<comment type="similarity">
    <text evidence="1">Belongs to the glycosyl hydrolase 38 family.</text>
</comment>